<evidence type="ECO:0000313" key="7">
    <source>
        <dbReference type="Proteomes" id="UP000504635"/>
    </source>
</evidence>
<accession>A0A6J2XTD0</accession>
<dbReference type="PROSITE" id="PS51083">
    <property type="entry name" value="ZF_HIT"/>
    <property type="match status" value="1"/>
</dbReference>
<feature type="compositionally biased region" description="Basic and acidic residues" evidence="5">
    <location>
        <begin position="13"/>
        <end position="27"/>
    </location>
</feature>
<sequence>MTISKGTLRGSNRIKENDKRRIIDESQRKRRQRKVMEMLESDNYHDDPHADLVMSKKVPKFEDNLEQRSSRTKRKERSVDYYQFKYRKNFQQLVDEDRAESEAKQRPSYMDIQCGESQLPSRHFCAVCGFLGQYNCLSCGTRYCSIRCMETHMDTRCLKWAG</sequence>
<dbReference type="Proteomes" id="UP000504635">
    <property type="component" value="Unplaced"/>
</dbReference>
<evidence type="ECO:0000256" key="5">
    <source>
        <dbReference type="SAM" id="MobiDB-lite"/>
    </source>
</evidence>
<keyword evidence="1" id="KW-0479">Metal-binding</keyword>
<dbReference type="InterPro" id="IPR007529">
    <property type="entry name" value="Znf_HIT"/>
</dbReference>
<proteinExistence type="predicted"/>
<dbReference type="RefSeq" id="XP_030754266.1">
    <property type="nucleotide sequence ID" value="XM_030898406.1"/>
</dbReference>
<dbReference type="CDD" id="cd21437">
    <property type="entry name" value="zf-HIT_ZNHIT1_like"/>
    <property type="match status" value="1"/>
</dbReference>
<dbReference type="GO" id="GO:0006338">
    <property type="term" value="P:chromatin remodeling"/>
    <property type="evidence" value="ECO:0007669"/>
    <property type="project" value="InterPro"/>
</dbReference>
<keyword evidence="2 4" id="KW-0863">Zinc-finger</keyword>
<dbReference type="InParanoid" id="A0A6J2XTD0"/>
<feature type="region of interest" description="Disordered" evidence="5">
    <location>
        <begin position="55"/>
        <end position="76"/>
    </location>
</feature>
<organism evidence="7 8">
    <name type="scientific">Sitophilus oryzae</name>
    <name type="common">Rice weevil</name>
    <name type="synonym">Curculio oryzae</name>
    <dbReference type="NCBI Taxonomy" id="7048"/>
    <lineage>
        <taxon>Eukaryota</taxon>
        <taxon>Metazoa</taxon>
        <taxon>Ecdysozoa</taxon>
        <taxon>Arthropoda</taxon>
        <taxon>Hexapoda</taxon>
        <taxon>Insecta</taxon>
        <taxon>Pterygota</taxon>
        <taxon>Neoptera</taxon>
        <taxon>Endopterygota</taxon>
        <taxon>Coleoptera</taxon>
        <taxon>Polyphaga</taxon>
        <taxon>Cucujiformia</taxon>
        <taxon>Curculionidae</taxon>
        <taxon>Dryophthorinae</taxon>
        <taxon>Sitophilus</taxon>
    </lineage>
</organism>
<dbReference type="KEGG" id="soy:115881045"/>
<dbReference type="AlphaFoldDB" id="A0A6J2XTD0"/>
<evidence type="ECO:0000256" key="3">
    <source>
        <dbReference type="ARBA" id="ARBA00022833"/>
    </source>
</evidence>
<reference evidence="8" key="1">
    <citation type="submission" date="2025-08" db="UniProtKB">
        <authorList>
            <consortium name="RefSeq"/>
        </authorList>
    </citation>
    <scope>IDENTIFICATION</scope>
    <source>
        <tissue evidence="8">Gonads</tissue>
    </source>
</reference>
<dbReference type="FunCoup" id="A0A6J2XTD0">
    <property type="interactions" value="908"/>
</dbReference>
<dbReference type="GO" id="GO:0008270">
    <property type="term" value="F:zinc ion binding"/>
    <property type="evidence" value="ECO:0007669"/>
    <property type="project" value="UniProtKB-UniRule"/>
</dbReference>
<keyword evidence="3" id="KW-0862">Zinc</keyword>
<feature type="region of interest" description="Disordered" evidence="5">
    <location>
        <begin position="1"/>
        <end position="33"/>
    </location>
</feature>
<evidence type="ECO:0000313" key="8">
    <source>
        <dbReference type="RefSeq" id="XP_030754266.1"/>
    </source>
</evidence>
<dbReference type="SUPFAM" id="SSF144232">
    <property type="entry name" value="HIT/MYND zinc finger-like"/>
    <property type="match status" value="1"/>
</dbReference>
<dbReference type="InterPro" id="IPR039723">
    <property type="entry name" value="Vps71/ZNHIT1"/>
</dbReference>
<keyword evidence="7" id="KW-1185">Reference proteome</keyword>
<evidence type="ECO:0000256" key="4">
    <source>
        <dbReference type="PROSITE-ProRule" id="PRU00453"/>
    </source>
</evidence>
<feature type="compositionally biased region" description="Basic and acidic residues" evidence="5">
    <location>
        <begin position="59"/>
        <end position="69"/>
    </location>
</feature>
<feature type="domain" description="HIT-type" evidence="6">
    <location>
        <begin position="125"/>
        <end position="157"/>
    </location>
</feature>
<dbReference type="Pfam" id="PF04438">
    <property type="entry name" value="zf-HIT"/>
    <property type="match status" value="1"/>
</dbReference>
<protein>
    <submittedName>
        <fullName evidence="8">Zinc finger HIT domain-containing protein 1</fullName>
    </submittedName>
</protein>
<name>A0A6J2XTD0_SITOR</name>
<evidence type="ECO:0000256" key="2">
    <source>
        <dbReference type="ARBA" id="ARBA00022771"/>
    </source>
</evidence>
<dbReference type="GO" id="GO:0005634">
    <property type="term" value="C:nucleus"/>
    <property type="evidence" value="ECO:0007669"/>
    <property type="project" value="UniProtKB-ARBA"/>
</dbReference>
<dbReference type="OrthoDB" id="74807at2759"/>
<evidence type="ECO:0000259" key="6">
    <source>
        <dbReference type="PROSITE" id="PS51083"/>
    </source>
</evidence>
<dbReference type="PANTHER" id="PTHR13093">
    <property type="entry name" value="ZINC FINGER HIT DOMAIN CONTAINING PROTEIN 1"/>
    <property type="match status" value="1"/>
</dbReference>
<gene>
    <name evidence="8" type="primary">LOC115881045</name>
</gene>
<evidence type="ECO:0000256" key="1">
    <source>
        <dbReference type="ARBA" id="ARBA00022723"/>
    </source>
</evidence>
<dbReference type="GeneID" id="115881045"/>